<keyword evidence="3" id="KW-0804">Transcription</keyword>
<organism evidence="5 6">
    <name type="scientific">Aurantiacibacter flavus</name>
    <dbReference type="NCBI Taxonomy" id="3145232"/>
    <lineage>
        <taxon>Bacteria</taxon>
        <taxon>Pseudomonadati</taxon>
        <taxon>Pseudomonadota</taxon>
        <taxon>Alphaproteobacteria</taxon>
        <taxon>Sphingomonadales</taxon>
        <taxon>Erythrobacteraceae</taxon>
        <taxon>Aurantiacibacter</taxon>
    </lineage>
</organism>
<protein>
    <submittedName>
        <fullName evidence="5">LuxR C-terminal-related transcriptional regulator</fullName>
    </submittedName>
</protein>
<dbReference type="InterPro" id="IPR036693">
    <property type="entry name" value="TF_LuxR_autoind-bd_dom_sf"/>
</dbReference>
<dbReference type="Gene3D" id="1.10.10.10">
    <property type="entry name" value="Winged helix-like DNA-binding domain superfamily/Winged helix DNA-binding domain"/>
    <property type="match status" value="1"/>
</dbReference>
<dbReference type="Proteomes" id="UP001484535">
    <property type="component" value="Unassembled WGS sequence"/>
</dbReference>
<dbReference type="EMBL" id="JBDLBR010000002">
    <property type="protein sequence ID" value="MEN7536640.1"/>
    <property type="molecule type" value="Genomic_DNA"/>
</dbReference>
<sequence length="258" mass="28536">MPSIDAAYSRALGEISGANDVFAVRTALSAALALEGMPAAYFLAPLTSDVRLGRVLSSLGNPRIWERHYRNTLHRFDPLPSFALSVSGAFFWLDALDGVALTNRQRRYLKIAGRFGLGRGIGVACYGPQGRSGFLGAAWQRKEKPAVSALQWVNNVGQTSFQRYCQVVRMDDTVPALSNRELEVLSWMCEGKSNSVIAQILDISRSSVDMYVRRLFSKLNVTDRTAACLRGLRLGLALGRDHQALVEQARRREQSNMV</sequence>
<keyword evidence="1" id="KW-0805">Transcription regulation</keyword>
<keyword evidence="6" id="KW-1185">Reference proteome</keyword>
<dbReference type="InterPro" id="IPR000792">
    <property type="entry name" value="Tscrpt_reg_LuxR_C"/>
</dbReference>
<feature type="domain" description="HTH luxR-type" evidence="4">
    <location>
        <begin position="170"/>
        <end position="235"/>
    </location>
</feature>
<evidence type="ECO:0000313" key="5">
    <source>
        <dbReference type="EMBL" id="MEN7536640.1"/>
    </source>
</evidence>
<evidence type="ECO:0000313" key="6">
    <source>
        <dbReference type="Proteomes" id="UP001484535"/>
    </source>
</evidence>
<evidence type="ECO:0000256" key="2">
    <source>
        <dbReference type="ARBA" id="ARBA00023125"/>
    </source>
</evidence>
<evidence type="ECO:0000259" key="4">
    <source>
        <dbReference type="PROSITE" id="PS50043"/>
    </source>
</evidence>
<dbReference type="InterPro" id="IPR036388">
    <property type="entry name" value="WH-like_DNA-bd_sf"/>
</dbReference>
<dbReference type="Gene3D" id="3.30.450.80">
    <property type="entry name" value="Transcription factor LuxR-like, autoinducer-binding domain"/>
    <property type="match status" value="1"/>
</dbReference>
<evidence type="ECO:0000256" key="1">
    <source>
        <dbReference type="ARBA" id="ARBA00023015"/>
    </source>
</evidence>
<dbReference type="InterPro" id="IPR016032">
    <property type="entry name" value="Sig_transdc_resp-reg_C-effctor"/>
</dbReference>
<dbReference type="CDD" id="cd06170">
    <property type="entry name" value="LuxR_C_like"/>
    <property type="match status" value="1"/>
</dbReference>
<keyword evidence="2" id="KW-0238">DNA-binding</keyword>
<dbReference type="SMART" id="SM00421">
    <property type="entry name" value="HTH_LUXR"/>
    <property type="match status" value="1"/>
</dbReference>
<dbReference type="PROSITE" id="PS00622">
    <property type="entry name" value="HTH_LUXR_1"/>
    <property type="match status" value="1"/>
</dbReference>
<dbReference type="Pfam" id="PF00196">
    <property type="entry name" value="GerE"/>
    <property type="match status" value="1"/>
</dbReference>
<gene>
    <name evidence="5" type="ORF">ABDJ38_05590</name>
</gene>
<dbReference type="RefSeq" id="WP_346784097.1">
    <property type="nucleotide sequence ID" value="NZ_JBDLBR010000002.1"/>
</dbReference>
<name>A0ABV0CUU7_9SPHN</name>
<accession>A0ABV0CUU7</accession>
<proteinExistence type="predicted"/>
<dbReference type="SUPFAM" id="SSF75516">
    <property type="entry name" value="Pheromone-binding domain of LuxR-like quorum-sensing transcription factors"/>
    <property type="match status" value="1"/>
</dbReference>
<dbReference type="InterPro" id="IPR005143">
    <property type="entry name" value="TF_LuxR_autoind-bd_dom"/>
</dbReference>
<dbReference type="PANTHER" id="PTHR44688">
    <property type="entry name" value="DNA-BINDING TRANSCRIPTIONAL ACTIVATOR DEVR_DOSR"/>
    <property type="match status" value="1"/>
</dbReference>
<comment type="caution">
    <text evidence="5">The sequence shown here is derived from an EMBL/GenBank/DDBJ whole genome shotgun (WGS) entry which is preliminary data.</text>
</comment>
<evidence type="ECO:0000256" key="3">
    <source>
        <dbReference type="ARBA" id="ARBA00023163"/>
    </source>
</evidence>
<dbReference type="Pfam" id="PF03472">
    <property type="entry name" value="Autoind_bind"/>
    <property type="match status" value="1"/>
</dbReference>
<dbReference type="PANTHER" id="PTHR44688:SF16">
    <property type="entry name" value="DNA-BINDING TRANSCRIPTIONAL ACTIVATOR DEVR_DOSR"/>
    <property type="match status" value="1"/>
</dbReference>
<dbReference type="PROSITE" id="PS50043">
    <property type="entry name" value="HTH_LUXR_2"/>
    <property type="match status" value="1"/>
</dbReference>
<dbReference type="SUPFAM" id="SSF46894">
    <property type="entry name" value="C-terminal effector domain of the bipartite response regulators"/>
    <property type="match status" value="1"/>
</dbReference>
<reference evidence="5 6" key="1">
    <citation type="submission" date="2024-05" db="EMBL/GenBank/DDBJ databases">
        <authorList>
            <person name="Park S."/>
        </authorList>
    </citation>
    <scope>NUCLEOTIDE SEQUENCE [LARGE SCALE GENOMIC DNA]</scope>
    <source>
        <strain evidence="5 6">DGU5</strain>
    </source>
</reference>
<dbReference type="PRINTS" id="PR00038">
    <property type="entry name" value="HTHLUXR"/>
</dbReference>